<dbReference type="Pfam" id="PF09619">
    <property type="entry name" value="YscW"/>
    <property type="match status" value="1"/>
</dbReference>
<dbReference type="InterPro" id="IPR005184">
    <property type="entry name" value="DUF306_Meta_HslJ"/>
</dbReference>
<evidence type="ECO:0000256" key="1">
    <source>
        <dbReference type="SAM" id="SignalP"/>
    </source>
</evidence>
<feature type="chain" id="PRO_5002722895" description="DUF306 domain-containing protein" evidence="1">
    <location>
        <begin position="24"/>
        <end position="246"/>
    </location>
</feature>
<dbReference type="AlphaFoldDB" id="A8LLX1"/>
<organism evidence="3 4">
    <name type="scientific">Dinoroseobacter shibae (strain DSM 16493 / NCIMB 14021 / DFL 12)</name>
    <dbReference type="NCBI Taxonomy" id="398580"/>
    <lineage>
        <taxon>Bacteria</taxon>
        <taxon>Pseudomonadati</taxon>
        <taxon>Pseudomonadota</taxon>
        <taxon>Alphaproteobacteria</taxon>
        <taxon>Rhodobacterales</taxon>
        <taxon>Roseobacteraceae</taxon>
        <taxon>Dinoroseobacter</taxon>
    </lineage>
</organism>
<dbReference type="KEGG" id="dsh:Dshi_3147"/>
<dbReference type="PANTHER" id="PTHR38013:SF1">
    <property type="entry name" value="GLYCOPROTEIN_POLYSACCHARIDE METABOLISM"/>
    <property type="match status" value="1"/>
</dbReference>
<dbReference type="eggNOG" id="COG3187">
    <property type="taxonomic scope" value="Bacteria"/>
</dbReference>
<dbReference type="EMBL" id="CP000830">
    <property type="protein sequence ID" value="ABV94880.1"/>
    <property type="molecule type" value="Genomic_DNA"/>
</dbReference>
<dbReference type="InterPro" id="IPR038670">
    <property type="entry name" value="HslJ-like_sf"/>
</dbReference>
<accession>A8LLX1</accession>
<dbReference type="HOGENOM" id="CLU_085265_0_0_5"/>
<dbReference type="InterPro" id="IPR039366">
    <property type="entry name" value="Pilotin"/>
</dbReference>
<sequence length="246" mass="26548">MGRLMAMLVLLATVIAVPDRAPAETATLEVTVGYRERIALPPGAQLEVELLDTSLMDVAATRIASQRVVMTGVPMSLSLPYDPAVIDPRMTYTVSARLFSGREVIFRSTQAYPVLTRGAGSEVEITLEQARRAVPEPTLTGTLWTVTEVDGAPARLPRPPTLELTEDGAAAVFAGCNRLAGRAEIGPGTLSFPGPMAGTMMACPEPESLWERDMIAALEAVRRYEMEGEMLRLLDADGAVRIRLRP</sequence>
<proteinExistence type="predicted"/>
<dbReference type="STRING" id="398580.Dshi_3147"/>
<dbReference type="Gene3D" id="2.40.128.270">
    <property type="match status" value="1"/>
</dbReference>
<dbReference type="RefSeq" id="WP_012179807.1">
    <property type="nucleotide sequence ID" value="NC_009952.1"/>
</dbReference>
<feature type="domain" description="DUF306" evidence="2">
    <location>
        <begin position="138"/>
        <end position="244"/>
    </location>
</feature>
<keyword evidence="4" id="KW-1185">Reference proteome</keyword>
<dbReference type="PANTHER" id="PTHR38013">
    <property type="entry name" value="GLYCOPROTEIN/POLYSACCHARIDE METABOLISM"/>
    <property type="match status" value="1"/>
</dbReference>
<dbReference type="Proteomes" id="UP000006833">
    <property type="component" value="Chromosome"/>
</dbReference>
<dbReference type="Pfam" id="PF03724">
    <property type="entry name" value="META"/>
    <property type="match status" value="1"/>
</dbReference>
<keyword evidence="1" id="KW-0732">Signal</keyword>
<name>A8LLX1_DINSH</name>
<protein>
    <recommendedName>
        <fullName evidence="2">DUF306 domain-containing protein</fullName>
    </recommendedName>
</protein>
<reference evidence="4" key="1">
    <citation type="journal article" date="2010" name="ISME J.">
        <title>The complete genome sequence of the algal symbiont Dinoroseobacter shibae: a hitchhiker's guide to life in the sea.</title>
        <authorList>
            <person name="Wagner-Dobler I."/>
            <person name="Ballhausen B."/>
            <person name="Berger M."/>
            <person name="Brinkhoff T."/>
            <person name="Buchholz I."/>
            <person name="Bunk B."/>
            <person name="Cypionka H."/>
            <person name="Daniel R."/>
            <person name="Drepper T."/>
            <person name="Gerdts G."/>
            <person name="Hahnke S."/>
            <person name="Han C."/>
            <person name="Jahn D."/>
            <person name="Kalhoefer D."/>
            <person name="Kiss H."/>
            <person name="Klenk H.P."/>
            <person name="Kyrpides N."/>
            <person name="Liebl W."/>
            <person name="Liesegang H."/>
            <person name="Meincke L."/>
            <person name="Pati A."/>
            <person name="Petersen J."/>
            <person name="Piekarski T."/>
            <person name="Pommerenke C."/>
            <person name="Pradella S."/>
            <person name="Pukall R."/>
            <person name="Rabus R."/>
            <person name="Stackebrandt E."/>
            <person name="Thole S."/>
            <person name="Thompson L."/>
            <person name="Tielen P."/>
            <person name="Tomasch J."/>
            <person name="von Jan M."/>
            <person name="Wanphrut N."/>
            <person name="Wichels A."/>
            <person name="Zech H."/>
            <person name="Simon M."/>
        </authorList>
    </citation>
    <scope>NUCLEOTIDE SEQUENCE [LARGE SCALE GENOMIC DNA]</scope>
    <source>
        <strain evidence="4">DSM 16493 / NCIMB 14021 / DFL 12</strain>
    </source>
</reference>
<dbReference type="eggNOG" id="COG3126">
    <property type="taxonomic scope" value="Bacteria"/>
</dbReference>
<dbReference type="OrthoDB" id="9809132at2"/>
<feature type="signal peptide" evidence="1">
    <location>
        <begin position="1"/>
        <end position="23"/>
    </location>
</feature>
<evidence type="ECO:0000259" key="2">
    <source>
        <dbReference type="Pfam" id="PF03724"/>
    </source>
</evidence>
<evidence type="ECO:0000313" key="4">
    <source>
        <dbReference type="Proteomes" id="UP000006833"/>
    </source>
</evidence>
<evidence type="ECO:0000313" key="3">
    <source>
        <dbReference type="EMBL" id="ABV94880.1"/>
    </source>
</evidence>
<gene>
    <name evidence="3" type="ordered locus">Dshi_3147</name>
</gene>
<dbReference type="InterPro" id="IPR053196">
    <property type="entry name" value="Lipoprotein_YbaY-like"/>
</dbReference>